<dbReference type="AlphaFoldDB" id="R0GEL8"/>
<dbReference type="InterPro" id="IPR001810">
    <property type="entry name" value="F-box_dom"/>
</dbReference>
<dbReference type="Pfam" id="PF07734">
    <property type="entry name" value="FBA_1"/>
    <property type="match status" value="1"/>
</dbReference>
<sequence>MAPITVGEVVPHGTNVDSGCEGPLFQLENMTMMTPSMSSLPRELVEEIVSRVPSNSTRAVRLTCKKWNEFFKSRSFMKMRIAKEEEGAREIGETRKIVMIDYNVYLMSIIINEDPSTKLLGKLRCLPEQVKISQIFHCEGLLLCILKDDDTKIVVWNPSLGQTRWIQTRKYCGASRYRGQEYYKYAFGFSENRFCRRSPKILRFIDDFRIYNENPSSWFEIYDFDSDSWTTLDISPHWPIMSNHVLSIKGNTYWGVAGRKTYAPIGHIICFDFTRERFGPLLPLPIKPWSAQCVSLSSVKEEKITALFQRSETYNKLEIWITTKIEANDVSWINLFTIDTSSIEMFSFKSFFIDEKKKVAVVFGRERETRFDLTHGLTHGLTHYIINVISEAGCCKTLVLGEPEDIQCWPLVCSYVPSTVQIKQHEGGKRKEQSY</sequence>
<keyword evidence="3" id="KW-1185">Reference proteome</keyword>
<dbReference type="STRING" id="81985.R0GEL8"/>
<dbReference type="PANTHER" id="PTHR31672:SF10">
    <property type="entry name" value="F-BOX DOMAIN-CONTAINING PROTEIN"/>
    <property type="match status" value="1"/>
</dbReference>
<dbReference type="InterPro" id="IPR036047">
    <property type="entry name" value="F-box-like_dom_sf"/>
</dbReference>
<dbReference type="InterPro" id="IPR006527">
    <property type="entry name" value="F-box-assoc_dom_typ1"/>
</dbReference>
<dbReference type="Proteomes" id="UP000029121">
    <property type="component" value="Unassembled WGS sequence"/>
</dbReference>
<evidence type="ECO:0000313" key="3">
    <source>
        <dbReference type="Proteomes" id="UP000029121"/>
    </source>
</evidence>
<reference evidence="3" key="1">
    <citation type="journal article" date="2013" name="Nat. Genet.">
        <title>The Capsella rubella genome and the genomic consequences of rapid mating system evolution.</title>
        <authorList>
            <person name="Slotte T."/>
            <person name="Hazzouri K.M."/>
            <person name="Agren J.A."/>
            <person name="Koenig D."/>
            <person name="Maumus F."/>
            <person name="Guo Y.L."/>
            <person name="Steige K."/>
            <person name="Platts A.E."/>
            <person name="Escobar J.S."/>
            <person name="Newman L.K."/>
            <person name="Wang W."/>
            <person name="Mandakova T."/>
            <person name="Vello E."/>
            <person name="Smith L.M."/>
            <person name="Henz S.R."/>
            <person name="Steffen J."/>
            <person name="Takuno S."/>
            <person name="Brandvain Y."/>
            <person name="Coop G."/>
            <person name="Andolfatto P."/>
            <person name="Hu T.T."/>
            <person name="Blanchette M."/>
            <person name="Clark R.M."/>
            <person name="Quesneville H."/>
            <person name="Nordborg M."/>
            <person name="Gaut B.S."/>
            <person name="Lysak M.A."/>
            <person name="Jenkins J."/>
            <person name="Grimwood J."/>
            <person name="Chapman J."/>
            <person name="Prochnik S."/>
            <person name="Shu S."/>
            <person name="Rokhsar D."/>
            <person name="Schmutz J."/>
            <person name="Weigel D."/>
            <person name="Wright S.I."/>
        </authorList>
    </citation>
    <scope>NUCLEOTIDE SEQUENCE [LARGE SCALE GENOMIC DNA]</scope>
    <source>
        <strain evidence="3">cv. Monte Gargano</strain>
    </source>
</reference>
<dbReference type="EMBL" id="KB870806">
    <property type="protein sequence ID" value="EOA34257.1"/>
    <property type="molecule type" value="Genomic_DNA"/>
</dbReference>
<name>R0GEL8_9BRAS</name>
<dbReference type="SUPFAM" id="SSF50965">
    <property type="entry name" value="Galactose oxidase, central domain"/>
    <property type="match status" value="1"/>
</dbReference>
<dbReference type="InterPro" id="IPR050796">
    <property type="entry name" value="SCF_F-box_component"/>
</dbReference>
<evidence type="ECO:0000313" key="2">
    <source>
        <dbReference type="EMBL" id="EOA34257.1"/>
    </source>
</evidence>
<dbReference type="Gene3D" id="1.20.1280.50">
    <property type="match status" value="1"/>
</dbReference>
<dbReference type="SMART" id="SM00256">
    <property type="entry name" value="FBOX"/>
    <property type="match status" value="1"/>
</dbReference>
<dbReference type="InterPro" id="IPR017451">
    <property type="entry name" value="F-box-assoc_interact_dom"/>
</dbReference>
<dbReference type="SUPFAM" id="SSF81383">
    <property type="entry name" value="F-box domain"/>
    <property type="match status" value="1"/>
</dbReference>
<protein>
    <recommendedName>
        <fullName evidence="1">F-box domain-containing protein</fullName>
    </recommendedName>
</protein>
<evidence type="ECO:0000259" key="1">
    <source>
        <dbReference type="PROSITE" id="PS50181"/>
    </source>
</evidence>
<dbReference type="KEGG" id="crb:17896408"/>
<dbReference type="InterPro" id="IPR011043">
    <property type="entry name" value="Gal_Oxase/kelch_b-propeller"/>
</dbReference>
<dbReference type="PROSITE" id="PS50181">
    <property type="entry name" value="FBOX"/>
    <property type="match status" value="1"/>
</dbReference>
<organism evidence="2 3">
    <name type="scientific">Capsella rubella</name>
    <dbReference type="NCBI Taxonomy" id="81985"/>
    <lineage>
        <taxon>Eukaryota</taxon>
        <taxon>Viridiplantae</taxon>
        <taxon>Streptophyta</taxon>
        <taxon>Embryophyta</taxon>
        <taxon>Tracheophyta</taxon>
        <taxon>Spermatophyta</taxon>
        <taxon>Magnoliopsida</taxon>
        <taxon>eudicotyledons</taxon>
        <taxon>Gunneridae</taxon>
        <taxon>Pentapetalae</taxon>
        <taxon>rosids</taxon>
        <taxon>malvids</taxon>
        <taxon>Brassicales</taxon>
        <taxon>Brassicaceae</taxon>
        <taxon>Camelineae</taxon>
        <taxon>Capsella</taxon>
    </lineage>
</organism>
<accession>R0GEL8</accession>
<dbReference type="Pfam" id="PF00646">
    <property type="entry name" value="F-box"/>
    <property type="match status" value="1"/>
</dbReference>
<dbReference type="PANTHER" id="PTHR31672">
    <property type="entry name" value="BNACNNG10540D PROTEIN"/>
    <property type="match status" value="1"/>
</dbReference>
<feature type="domain" description="F-box" evidence="1">
    <location>
        <begin position="34"/>
        <end position="79"/>
    </location>
</feature>
<proteinExistence type="predicted"/>
<gene>
    <name evidence="2" type="ORF">CARUB_v10021769mg</name>
</gene>
<dbReference type="OrthoDB" id="1040253at2759"/>
<dbReference type="NCBIfam" id="TIGR01640">
    <property type="entry name" value="F_box_assoc_1"/>
    <property type="match status" value="1"/>
</dbReference>